<name>A0A804KRW8_MUSAM</name>
<organism evidence="2 3">
    <name type="scientific">Musa acuminata subsp. malaccensis</name>
    <name type="common">Wild banana</name>
    <name type="synonym">Musa malaccensis</name>
    <dbReference type="NCBI Taxonomy" id="214687"/>
    <lineage>
        <taxon>Eukaryota</taxon>
        <taxon>Viridiplantae</taxon>
        <taxon>Streptophyta</taxon>
        <taxon>Embryophyta</taxon>
        <taxon>Tracheophyta</taxon>
        <taxon>Spermatophyta</taxon>
        <taxon>Magnoliopsida</taxon>
        <taxon>Liliopsida</taxon>
        <taxon>Zingiberales</taxon>
        <taxon>Musaceae</taxon>
        <taxon>Musa</taxon>
    </lineage>
</organism>
<dbReference type="OMA" id="NSPINDE"/>
<dbReference type="InParanoid" id="A0A804KRW8"/>
<feature type="compositionally biased region" description="Polar residues" evidence="1">
    <location>
        <begin position="108"/>
        <end position="122"/>
    </location>
</feature>
<proteinExistence type="predicted"/>
<sequence>MKIKQEGSNITGYIHNIKVIIDNLALVGHSLSDEEVTVHILNGLEDEYKELTAAIRARDSPITFEELFDKLIDFEIYLKREDKPPGPSITAQVTQKRRGNSYNKIVNKGLTKTPSEPMSSKPTIPPPHPQHSNHNNQGGFFNHPQSWRPHYTNQQRIVCQLCDKVGHSAKVCRSRPKLPAQSHWPQANLMTTPTTSDHNWIVDSGASHHITSDLQNLSIHNNYGGIEDIIIGD</sequence>
<feature type="region of interest" description="Disordered" evidence="1">
    <location>
        <begin position="108"/>
        <end position="134"/>
    </location>
</feature>
<dbReference type="AlphaFoldDB" id="A0A804KRW8"/>
<dbReference type="Gramene" id="Ma10_t02780.1">
    <property type="protein sequence ID" value="Ma10_p02780.1"/>
    <property type="gene ID" value="Ma10_g02780"/>
</dbReference>
<dbReference type="OrthoDB" id="786968at2759"/>
<evidence type="ECO:0000313" key="2">
    <source>
        <dbReference type="EnsemblPlants" id="Ma10_p02780.1"/>
    </source>
</evidence>
<dbReference type="PANTHER" id="PTHR47481:SF31">
    <property type="entry name" value="OS01G0873500 PROTEIN"/>
    <property type="match status" value="1"/>
</dbReference>
<evidence type="ECO:0000256" key="1">
    <source>
        <dbReference type="SAM" id="MobiDB-lite"/>
    </source>
</evidence>
<keyword evidence="3" id="KW-1185">Reference proteome</keyword>
<dbReference type="Pfam" id="PF14223">
    <property type="entry name" value="Retrotran_gag_2"/>
    <property type="match status" value="1"/>
</dbReference>
<dbReference type="PANTHER" id="PTHR47481">
    <property type="match status" value="1"/>
</dbReference>
<dbReference type="EnsemblPlants" id="Ma10_t02780.1">
    <property type="protein sequence ID" value="Ma10_p02780.1"/>
    <property type="gene ID" value="Ma10_g02780"/>
</dbReference>
<accession>A0A804KRW8</accession>
<dbReference type="Proteomes" id="UP000012960">
    <property type="component" value="Unplaced"/>
</dbReference>
<reference evidence="2" key="1">
    <citation type="submission" date="2021-05" db="UniProtKB">
        <authorList>
            <consortium name="EnsemblPlants"/>
        </authorList>
    </citation>
    <scope>IDENTIFICATION</scope>
    <source>
        <strain evidence="2">subsp. malaccensis</strain>
    </source>
</reference>
<protein>
    <submittedName>
        <fullName evidence="2">Uncharacterized protein</fullName>
    </submittedName>
</protein>
<evidence type="ECO:0000313" key="3">
    <source>
        <dbReference type="Proteomes" id="UP000012960"/>
    </source>
</evidence>